<evidence type="ECO:0000256" key="2">
    <source>
        <dbReference type="ARBA" id="ARBA00004275"/>
    </source>
</evidence>
<evidence type="ECO:0000256" key="12">
    <source>
        <dbReference type="PIRSR" id="PIRSR000168-1"/>
    </source>
</evidence>
<dbReference type="FunFam" id="2.40.110.10:FF:000003">
    <property type="entry name" value="Acyl-coenzyme A oxidase"/>
    <property type="match status" value="1"/>
</dbReference>
<keyword evidence="10" id="KW-0576">Peroxisome</keyword>
<dbReference type="InterPro" id="IPR009100">
    <property type="entry name" value="AcylCoA_DH/oxidase_NM_dom_sf"/>
</dbReference>
<dbReference type="Pfam" id="PF14749">
    <property type="entry name" value="Acyl-CoA_ox_N"/>
    <property type="match status" value="1"/>
</dbReference>
<dbReference type="Gene3D" id="1.10.540.10">
    <property type="entry name" value="Acyl-CoA dehydrogenase/oxidase, N-terminal domain"/>
    <property type="match status" value="1"/>
</dbReference>
<dbReference type="GO" id="GO:0071949">
    <property type="term" value="F:FAD binding"/>
    <property type="evidence" value="ECO:0007669"/>
    <property type="project" value="InterPro"/>
</dbReference>
<comment type="cofactor">
    <cofactor evidence="1">
        <name>FAD</name>
        <dbReference type="ChEBI" id="CHEBI:57692"/>
    </cofactor>
</comment>
<reference evidence="17" key="1">
    <citation type="submission" date="2022-01" db="EMBL/GenBank/DDBJ databases">
        <authorList>
            <person name="King R."/>
        </authorList>
    </citation>
    <scope>NUCLEOTIDE SEQUENCE</scope>
</reference>
<evidence type="ECO:0000259" key="16">
    <source>
        <dbReference type="Pfam" id="PF22924"/>
    </source>
</evidence>
<dbReference type="PIRSF" id="PIRSF000168">
    <property type="entry name" value="Acyl-CoA_oxidase"/>
    <property type="match status" value="1"/>
</dbReference>
<dbReference type="InterPro" id="IPR012258">
    <property type="entry name" value="Acyl-CoA_oxidase"/>
</dbReference>
<comment type="subcellular location">
    <subcellularLocation>
        <location evidence="2">Peroxisome</location>
    </subcellularLocation>
</comment>
<dbReference type="OrthoDB" id="538336at2759"/>
<evidence type="ECO:0000256" key="5">
    <source>
        <dbReference type="ARBA" id="ARBA00022630"/>
    </source>
</evidence>
<dbReference type="InterPro" id="IPR029320">
    <property type="entry name" value="Acyl-CoA_ox_N"/>
</dbReference>
<evidence type="ECO:0000256" key="10">
    <source>
        <dbReference type="ARBA" id="ARBA00023140"/>
    </source>
</evidence>
<keyword evidence="18" id="KW-1185">Reference proteome</keyword>
<dbReference type="GO" id="GO:0055088">
    <property type="term" value="P:lipid homeostasis"/>
    <property type="evidence" value="ECO:0007669"/>
    <property type="project" value="TreeGrafter"/>
</dbReference>
<keyword evidence="8" id="KW-0560">Oxidoreductase</keyword>
<evidence type="ECO:0000256" key="4">
    <source>
        <dbReference type="ARBA" id="ARBA00006288"/>
    </source>
</evidence>
<name>A0A9N9WPN8_9DIPT</name>
<dbReference type="PANTHER" id="PTHR10909">
    <property type="entry name" value="ELECTRON TRANSPORT OXIDOREDUCTASE"/>
    <property type="match status" value="1"/>
</dbReference>
<evidence type="ECO:0000256" key="3">
    <source>
        <dbReference type="ARBA" id="ARBA00004846"/>
    </source>
</evidence>
<feature type="binding site" evidence="13">
    <location>
        <position position="184"/>
    </location>
    <ligand>
        <name>FAD</name>
        <dbReference type="ChEBI" id="CHEBI:57692"/>
    </ligand>
</feature>
<evidence type="ECO:0000256" key="11">
    <source>
        <dbReference type="PIRNR" id="PIRNR000168"/>
    </source>
</evidence>
<gene>
    <name evidence="17" type="ORF">CHIRRI_LOCUS2303</name>
</gene>
<accession>A0A9N9WPN8</accession>
<comment type="pathway">
    <text evidence="3">Lipid metabolism; peroxisomal fatty acid beta-oxidation.</text>
</comment>
<evidence type="ECO:0000256" key="13">
    <source>
        <dbReference type="PIRSR" id="PIRSR000168-2"/>
    </source>
</evidence>
<dbReference type="GO" id="GO:0003997">
    <property type="term" value="F:acyl-CoA oxidase activity"/>
    <property type="evidence" value="ECO:0007669"/>
    <property type="project" value="InterPro"/>
</dbReference>
<evidence type="ECO:0000313" key="17">
    <source>
        <dbReference type="EMBL" id="CAG9799334.1"/>
    </source>
</evidence>
<proteinExistence type="inferred from homology"/>
<dbReference type="InterPro" id="IPR036250">
    <property type="entry name" value="AcylCo_DH-like_C"/>
</dbReference>
<comment type="similarity">
    <text evidence="4 11">Belongs to the acyl-CoA oxidase family.</text>
</comment>
<sequence>MNNELKEEREKVPFNVEELTDWLYGGADKVKEKRFLENYFYNGVISKADPSYLSHVEKYEEAIRKVGIILQRLKQLTNKGQYGEELYPKILGGTFIKHLIKEGNPISVHFDMFLPAIKSMGTTEQQAEWIPRAAKCEILGTYAQTELGHGTYVRGIETTATYDPSTKEFLLNSPTITSYKWWPGNLAHTVNYALIMAQLYTNHTCQGVHAFIVQLRDENTHMPLSGINIGEIGTKLGYNTVNNGFLAFNNVRIARKNMLMKNSEVTENGDYVVHKNPLLTYGTMTMTRIGIINEVQIFLAKAVVIAIRYSLVRRQSPIDPDKPEPKIIEHITQQYKIFPAMSKAIVMNISAKFMWKFYYDIMKQIDNGDLSRLSELHSLSCCLKAICTNDATKDVEICRLSCGGHGYLNSAGFTDIYKMVTPAQTYEGENTVLFLQTARFLLKSWEKALKGLKLPSTVAYLKYHINSNQKQKESFDSSPRGILRSMQSTAAAKIATAYRHVEEKKKTFSEEESRNFCGLELVKISELHGRVFLLQTAVNELEKVSKKSSPQLSYVFKDILELFTVDTAKNYMGDMIQHISINSVASERLQGRLVAVLKRIRQYVIGVADAFDFSDEILDSTIGAYDGNVYKRLIEATSNSPLNHQPVNESFEKYLKPFMKSNL</sequence>
<dbReference type="GO" id="GO:0005504">
    <property type="term" value="F:fatty acid binding"/>
    <property type="evidence" value="ECO:0007669"/>
    <property type="project" value="TreeGrafter"/>
</dbReference>
<dbReference type="GO" id="GO:0033540">
    <property type="term" value="P:fatty acid beta-oxidation using acyl-CoA oxidase"/>
    <property type="evidence" value="ECO:0007669"/>
    <property type="project" value="TreeGrafter"/>
</dbReference>
<evidence type="ECO:0000259" key="15">
    <source>
        <dbReference type="Pfam" id="PF14749"/>
    </source>
</evidence>
<evidence type="ECO:0000313" key="18">
    <source>
        <dbReference type="Proteomes" id="UP001153620"/>
    </source>
</evidence>
<evidence type="ECO:0000256" key="9">
    <source>
        <dbReference type="ARBA" id="ARBA00023098"/>
    </source>
</evidence>
<dbReference type="Proteomes" id="UP001153620">
    <property type="component" value="Chromosome 1"/>
</dbReference>
<dbReference type="SUPFAM" id="SSF56645">
    <property type="entry name" value="Acyl-CoA dehydrogenase NM domain-like"/>
    <property type="match status" value="1"/>
</dbReference>
<dbReference type="Gene3D" id="1.20.140.10">
    <property type="entry name" value="Butyryl-CoA Dehydrogenase, subunit A, domain 3"/>
    <property type="match status" value="2"/>
</dbReference>
<dbReference type="AlphaFoldDB" id="A0A9N9WPN8"/>
<feature type="domain" description="Acyl-CoA oxidase C-terminal" evidence="14">
    <location>
        <begin position="479"/>
        <end position="660"/>
    </location>
</feature>
<feature type="active site" description="Proton acceptor" evidence="12">
    <location>
        <position position="427"/>
    </location>
</feature>
<dbReference type="Pfam" id="PF22924">
    <property type="entry name" value="ACOX_C_alpha1"/>
    <property type="match status" value="1"/>
</dbReference>
<dbReference type="Gene3D" id="2.40.110.10">
    <property type="entry name" value="Butyryl-CoA Dehydrogenase, subunit A, domain 2"/>
    <property type="match status" value="1"/>
</dbReference>
<dbReference type="InterPro" id="IPR046373">
    <property type="entry name" value="Acyl-CoA_Oxase/DH_mid-dom_sf"/>
</dbReference>
<dbReference type="InterPro" id="IPR037069">
    <property type="entry name" value="AcylCoA_DH/ox_N_sf"/>
</dbReference>
<keyword evidence="7" id="KW-0276">Fatty acid metabolism</keyword>
<dbReference type="SUPFAM" id="SSF47203">
    <property type="entry name" value="Acyl-CoA dehydrogenase C-terminal domain-like"/>
    <property type="match status" value="2"/>
</dbReference>
<feature type="domain" description="Acyl-CoA oxidase C-alpha1" evidence="16">
    <location>
        <begin position="281"/>
        <end position="442"/>
    </location>
</feature>
<feature type="binding site" evidence="13">
    <location>
        <position position="145"/>
    </location>
    <ligand>
        <name>FAD</name>
        <dbReference type="ChEBI" id="CHEBI:57692"/>
    </ligand>
</feature>
<dbReference type="Pfam" id="PF01756">
    <property type="entry name" value="ACOX"/>
    <property type="match status" value="1"/>
</dbReference>
<organism evidence="17 18">
    <name type="scientific">Chironomus riparius</name>
    <dbReference type="NCBI Taxonomy" id="315576"/>
    <lineage>
        <taxon>Eukaryota</taxon>
        <taxon>Metazoa</taxon>
        <taxon>Ecdysozoa</taxon>
        <taxon>Arthropoda</taxon>
        <taxon>Hexapoda</taxon>
        <taxon>Insecta</taxon>
        <taxon>Pterygota</taxon>
        <taxon>Neoptera</taxon>
        <taxon>Endopterygota</taxon>
        <taxon>Diptera</taxon>
        <taxon>Nematocera</taxon>
        <taxon>Chironomoidea</taxon>
        <taxon>Chironomidae</taxon>
        <taxon>Chironominae</taxon>
        <taxon>Chironomus</taxon>
    </lineage>
</organism>
<reference evidence="17" key="2">
    <citation type="submission" date="2022-10" db="EMBL/GenBank/DDBJ databases">
        <authorList>
            <consortium name="ENA_rothamsted_submissions"/>
            <consortium name="culmorum"/>
            <person name="King R."/>
        </authorList>
    </citation>
    <scope>NUCLEOTIDE SEQUENCE</scope>
</reference>
<keyword evidence="6 11" id="KW-0274">FAD</keyword>
<protein>
    <recommendedName>
        <fullName evidence="11">Acyl-coenzyme A oxidase</fullName>
    </recommendedName>
</protein>
<keyword evidence="9" id="KW-0443">Lipid metabolism</keyword>
<evidence type="ECO:0000256" key="6">
    <source>
        <dbReference type="ARBA" id="ARBA00022827"/>
    </source>
</evidence>
<dbReference type="FunFam" id="1.20.140.10:FF:000005">
    <property type="entry name" value="Acyl-coenzyme A oxidase"/>
    <property type="match status" value="1"/>
</dbReference>
<dbReference type="InterPro" id="IPR055060">
    <property type="entry name" value="ACOX_C_alpha1"/>
</dbReference>
<evidence type="ECO:0000256" key="7">
    <source>
        <dbReference type="ARBA" id="ARBA00022832"/>
    </source>
</evidence>
<dbReference type="InterPro" id="IPR002655">
    <property type="entry name" value="Acyl-CoA_oxidase_C"/>
</dbReference>
<evidence type="ECO:0000256" key="8">
    <source>
        <dbReference type="ARBA" id="ARBA00023002"/>
    </source>
</evidence>
<dbReference type="EMBL" id="OU895877">
    <property type="protein sequence ID" value="CAG9799334.1"/>
    <property type="molecule type" value="Genomic_DNA"/>
</dbReference>
<dbReference type="GO" id="GO:0005777">
    <property type="term" value="C:peroxisome"/>
    <property type="evidence" value="ECO:0007669"/>
    <property type="project" value="UniProtKB-SubCell"/>
</dbReference>
<evidence type="ECO:0000259" key="14">
    <source>
        <dbReference type="Pfam" id="PF01756"/>
    </source>
</evidence>
<dbReference type="PANTHER" id="PTHR10909:SF250">
    <property type="entry name" value="PEROXISOMAL ACYL-COENZYME A OXIDASE 1"/>
    <property type="match status" value="1"/>
</dbReference>
<evidence type="ECO:0000256" key="1">
    <source>
        <dbReference type="ARBA" id="ARBA00001974"/>
    </source>
</evidence>
<keyword evidence="5 11" id="KW-0285">Flavoprotein</keyword>
<feature type="domain" description="Acyl-coenzyme A oxidase N-terminal" evidence="15">
    <location>
        <begin position="15"/>
        <end position="139"/>
    </location>
</feature>